<evidence type="ECO:0000313" key="2">
    <source>
        <dbReference type="EMBL" id="CAA9527403.1"/>
    </source>
</evidence>
<feature type="region of interest" description="Disordered" evidence="1">
    <location>
        <begin position="1"/>
        <end position="82"/>
    </location>
</feature>
<proteinExistence type="predicted"/>
<organism evidence="2">
    <name type="scientific">uncultured Sphingomonas sp</name>
    <dbReference type="NCBI Taxonomy" id="158754"/>
    <lineage>
        <taxon>Bacteria</taxon>
        <taxon>Pseudomonadati</taxon>
        <taxon>Pseudomonadota</taxon>
        <taxon>Alphaproteobacteria</taxon>
        <taxon>Sphingomonadales</taxon>
        <taxon>Sphingomonadaceae</taxon>
        <taxon>Sphingomonas</taxon>
        <taxon>environmental samples</taxon>
    </lineage>
</organism>
<sequence>VLQRRRFRHPQNLRERRRTRQGRSNRHGLWPQHPLVRRRWTGTHRAQGAAALQHGSSQPPVAAAAARSAAPGDRPGSGQGRL</sequence>
<name>A0A6J4TMR9_9SPHN</name>
<accession>A0A6J4TMR9</accession>
<reference evidence="2" key="1">
    <citation type="submission" date="2020-02" db="EMBL/GenBank/DDBJ databases">
        <authorList>
            <person name="Meier V. D."/>
        </authorList>
    </citation>
    <scope>NUCLEOTIDE SEQUENCE</scope>
    <source>
        <strain evidence="2">AVDCRST_MAG62</strain>
    </source>
</reference>
<feature type="non-terminal residue" evidence="2">
    <location>
        <position position="1"/>
    </location>
</feature>
<evidence type="ECO:0000256" key="1">
    <source>
        <dbReference type="SAM" id="MobiDB-lite"/>
    </source>
</evidence>
<feature type="non-terminal residue" evidence="2">
    <location>
        <position position="82"/>
    </location>
</feature>
<dbReference type="EMBL" id="CADCWB010000195">
    <property type="protein sequence ID" value="CAA9527403.1"/>
    <property type="molecule type" value="Genomic_DNA"/>
</dbReference>
<feature type="compositionally biased region" description="Low complexity" evidence="1">
    <location>
        <begin position="56"/>
        <end position="71"/>
    </location>
</feature>
<dbReference type="AlphaFoldDB" id="A0A6J4TMR9"/>
<feature type="compositionally biased region" description="Basic residues" evidence="1">
    <location>
        <begin position="1"/>
        <end position="26"/>
    </location>
</feature>
<protein>
    <submittedName>
        <fullName evidence="2">Uncharacterized protein</fullName>
    </submittedName>
</protein>
<gene>
    <name evidence="2" type="ORF">AVDCRST_MAG62-1574</name>
</gene>